<comment type="caution">
    <text evidence="5">The sequence shown here is derived from an EMBL/GenBank/DDBJ whole genome shotgun (WGS) entry which is preliminary data.</text>
</comment>
<keyword evidence="2" id="KW-0812">Transmembrane</keyword>
<evidence type="ECO:0000256" key="1">
    <source>
        <dbReference type="ARBA" id="ARBA00005710"/>
    </source>
</evidence>
<dbReference type="Proteomes" id="UP000714380">
    <property type="component" value="Unassembled WGS sequence"/>
</dbReference>
<evidence type="ECO:0000313" key="5">
    <source>
        <dbReference type="EMBL" id="MCA6064886.1"/>
    </source>
</evidence>
<comment type="similarity">
    <text evidence="1">Belongs to the outer membrane OOP (TC 1.B.6) superfamily. OmpA family.</text>
</comment>
<keyword evidence="3" id="KW-0732">Signal</keyword>
<feature type="domain" description="Outer membrane protein OmpA-like transmembrane" evidence="4">
    <location>
        <begin position="49"/>
        <end position="206"/>
    </location>
</feature>
<dbReference type="PROSITE" id="PS51257">
    <property type="entry name" value="PROKAR_LIPOPROTEIN"/>
    <property type="match status" value="1"/>
</dbReference>
<evidence type="ECO:0000259" key="4">
    <source>
        <dbReference type="Pfam" id="PF01389"/>
    </source>
</evidence>
<accession>A0ABS7ZT04</accession>
<sequence>MLSLARRCALPLLATLACLPAYNAHAEGGFVSLQAGITDSRDMDDFGNAFKIHFGPNITSRVSLEFGLLDMGTASYNDPVADFTDADDETAPTFSGTSHGSVSRSAATDSEQSVATYTGFSSAHPQGFLITFRYRIPLSDDIDFFLKTGANLWWADYDVIEVKAFQDGTTSKRTVKTRQTSAVDQISGGGFIWRVMPDLAVRAELETTPLDSAEFERARFQLVTIGAQYEF</sequence>
<feature type="signal peptide" evidence="3">
    <location>
        <begin position="1"/>
        <end position="26"/>
    </location>
</feature>
<name>A0ABS7ZT04_9GAMM</name>
<evidence type="ECO:0000313" key="6">
    <source>
        <dbReference type="Proteomes" id="UP000714380"/>
    </source>
</evidence>
<organism evidence="5 6">
    <name type="scientific">Thalassolituus marinus</name>
    <dbReference type="NCBI Taxonomy" id="671053"/>
    <lineage>
        <taxon>Bacteria</taxon>
        <taxon>Pseudomonadati</taxon>
        <taxon>Pseudomonadota</taxon>
        <taxon>Gammaproteobacteria</taxon>
        <taxon>Oceanospirillales</taxon>
        <taxon>Oceanospirillaceae</taxon>
        <taxon>Thalassolituus</taxon>
    </lineage>
</organism>
<dbReference type="RefSeq" id="WP_225676288.1">
    <property type="nucleotide sequence ID" value="NZ_JAEDAH010000095.1"/>
</dbReference>
<evidence type="ECO:0000256" key="2">
    <source>
        <dbReference type="ARBA" id="ARBA00023114"/>
    </source>
</evidence>
<keyword evidence="2" id="KW-0813">Transport</keyword>
<dbReference type="InterPro" id="IPR000498">
    <property type="entry name" value="OmpA-like_TM_dom"/>
</dbReference>
<dbReference type="InterPro" id="IPR011250">
    <property type="entry name" value="OMP/PagP_B-barrel"/>
</dbReference>
<keyword evidence="2" id="KW-0626">Porin</keyword>
<dbReference type="Pfam" id="PF01389">
    <property type="entry name" value="OmpA_membrane"/>
    <property type="match status" value="1"/>
</dbReference>
<dbReference type="Gene3D" id="2.40.160.20">
    <property type="match status" value="1"/>
</dbReference>
<feature type="chain" id="PRO_5045286107" evidence="3">
    <location>
        <begin position="27"/>
        <end position="231"/>
    </location>
</feature>
<dbReference type="EMBL" id="JAEDAH010000095">
    <property type="protein sequence ID" value="MCA6064886.1"/>
    <property type="molecule type" value="Genomic_DNA"/>
</dbReference>
<keyword evidence="2" id="KW-0406">Ion transport</keyword>
<keyword evidence="6" id="KW-1185">Reference proteome</keyword>
<evidence type="ECO:0000256" key="3">
    <source>
        <dbReference type="SAM" id="SignalP"/>
    </source>
</evidence>
<reference evidence="5 6" key="1">
    <citation type="submission" date="2020-12" db="EMBL/GenBank/DDBJ databases">
        <title>Novel Thalassolituus-related marine hydrocarbonoclastic bacteria mediated algae-derived hydrocarbons mineralization in twilight zone of the northern South China Sea.</title>
        <authorList>
            <person name="Dong C."/>
        </authorList>
    </citation>
    <scope>NUCLEOTIDE SEQUENCE [LARGE SCALE GENOMIC DNA]</scope>
    <source>
        <strain evidence="5 6">IMCC1826</strain>
    </source>
</reference>
<protein>
    <submittedName>
        <fullName evidence="5">Outer membrane beta-barrel protein</fullName>
    </submittedName>
</protein>
<gene>
    <name evidence="5" type="ORF">I9W95_14835</name>
</gene>
<dbReference type="SUPFAM" id="SSF56925">
    <property type="entry name" value="OMPA-like"/>
    <property type="match status" value="1"/>
</dbReference>
<proteinExistence type="inferred from homology"/>